<dbReference type="EMBL" id="CM042046">
    <property type="protein sequence ID" value="KAI3675064.1"/>
    <property type="molecule type" value="Genomic_DNA"/>
</dbReference>
<comment type="caution">
    <text evidence="1">The sequence shown here is derived from an EMBL/GenBank/DDBJ whole genome shotgun (WGS) entry which is preliminary data.</text>
</comment>
<evidence type="ECO:0000313" key="1">
    <source>
        <dbReference type="EMBL" id="KAI3675064.1"/>
    </source>
</evidence>
<keyword evidence="2" id="KW-1185">Reference proteome</keyword>
<reference evidence="1 2" key="2">
    <citation type="journal article" date="2022" name="Mol. Ecol. Resour.">
        <title>The genomes of chicory, endive, great burdock and yacon provide insights into Asteraceae paleo-polyploidization history and plant inulin production.</title>
        <authorList>
            <person name="Fan W."/>
            <person name="Wang S."/>
            <person name="Wang H."/>
            <person name="Wang A."/>
            <person name="Jiang F."/>
            <person name="Liu H."/>
            <person name="Zhao H."/>
            <person name="Xu D."/>
            <person name="Zhang Y."/>
        </authorList>
    </citation>
    <scope>NUCLEOTIDE SEQUENCE [LARGE SCALE GENOMIC DNA]</scope>
    <source>
        <strain evidence="2">cv. Yunnan</strain>
        <tissue evidence="1">Leaves</tissue>
    </source>
</reference>
<name>A0ACB8XVY1_9ASTR</name>
<dbReference type="Proteomes" id="UP001056120">
    <property type="component" value="Linkage Group LG29"/>
</dbReference>
<proteinExistence type="predicted"/>
<organism evidence="1 2">
    <name type="scientific">Smallanthus sonchifolius</name>
    <dbReference type="NCBI Taxonomy" id="185202"/>
    <lineage>
        <taxon>Eukaryota</taxon>
        <taxon>Viridiplantae</taxon>
        <taxon>Streptophyta</taxon>
        <taxon>Embryophyta</taxon>
        <taxon>Tracheophyta</taxon>
        <taxon>Spermatophyta</taxon>
        <taxon>Magnoliopsida</taxon>
        <taxon>eudicotyledons</taxon>
        <taxon>Gunneridae</taxon>
        <taxon>Pentapetalae</taxon>
        <taxon>asterids</taxon>
        <taxon>campanulids</taxon>
        <taxon>Asterales</taxon>
        <taxon>Asteraceae</taxon>
        <taxon>Asteroideae</taxon>
        <taxon>Heliantheae alliance</taxon>
        <taxon>Millerieae</taxon>
        <taxon>Smallanthus</taxon>
    </lineage>
</organism>
<reference evidence="2" key="1">
    <citation type="journal article" date="2022" name="Mol. Ecol. Resour.">
        <title>The genomes of chicory, endive, great burdock and yacon provide insights into Asteraceae palaeo-polyploidization history and plant inulin production.</title>
        <authorList>
            <person name="Fan W."/>
            <person name="Wang S."/>
            <person name="Wang H."/>
            <person name="Wang A."/>
            <person name="Jiang F."/>
            <person name="Liu H."/>
            <person name="Zhao H."/>
            <person name="Xu D."/>
            <person name="Zhang Y."/>
        </authorList>
    </citation>
    <scope>NUCLEOTIDE SEQUENCE [LARGE SCALE GENOMIC DNA]</scope>
    <source>
        <strain evidence="2">cv. Yunnan</strain>
    </source>
</reference>
<evidence type="ECO:0000313" key="2">
    <source>
        <dbReference type="Proteomes" id="UP001056120"/>
    </source>
</evidence>
<protein>
    <submittedName>
        <fullName evidence="1">Uncharacterized protein</fullName>
    </submittedName>
</protein>
<gene>
    <name evidence="1" type="ORF">L1987_84648</name>
</gene>
<sequence>MMMVACISSFFLFYLVMSSSLLPLATTFTTLPSTNTFKTRTKQTQGFRVSCNSTPDDQNEKKLILPEPQKLVLPNVDRRNLLVGLGGLYTAANLTSLPAAVAAPIIAPDITSVCKDAKSGIGNTTDAVRTTKCCPPSIGKTIKPWVFPTREVTKLRWPAHQGTKEQVAKYRAAIQAMRALPEDHPHSFKNQAKIHCAYCNGGYTQVESGFPDIDIQIHNSWLFFPFHRWYLYFYERILGKLINDPTFALPYWKWDEPKGMTIPEMFVPAVVDRATNPLFDEFRNTSHLPPVILDLDYDGSEKGIPAPQQIACNLSTVYRDLVRNGGDTLSFFGGEYVAGNAPVANGAKSVGSVEAGSHTAVHRWVGDPTQPNSEDMGNFYSAGYDPVFYCHHANVDRMWKLWKDLGIAGHVEPTSSDWLNASYVFYDENQDLVRVTNEQCVSLSKLNYDYVENSKEVFPWRNSRPAKRSTSSQVASTVEVPTVDKVTFPVSLDKILKVRVKRPAVNRTAADKAAANEVLLINGIKFDSNKFVKFDVFVNDKLKDGVVTTPCDPEYAGGFAQIPHSDMAKMSMNSAARFGLTELLEDTTTEGEEYATVTLVPRTGCEDLTVGEILIQLVPLSS</sequence>
<accession>A0ACB8XVY1</accession>